<reference evidence="2" key="3">
    <citation type="submission" date="2025-09" db="UniProtKB">
        <authorList>
            <consortium name="Ensembl"/>
        </authorList>
    </citation>
    <scope>IDENTIFICATION</scope>
</reference>
<feature type="region of interest" description="Disordered" evidence="1">
    <location>
        <begin position="98"/>
        <end position="150"/>
    </location>
</feature>
<dbReference type="GeneTree" id="ENSGT00940000159511"/>
<proteinExistence type="predicted"/>
<dbReference type="InterPro" id="IPR036397">
    <property type="entry name" value="RNaseH_sf"/>
</dbReference>
<reference evidence="3" key="1">
    <citation type="submission" date="2018-06" db="EMBL/GenBank/DDBJ databases">
        <title>Genome assembly of Danube salmon.</title>
        <authorList>
            <person name="Macqueen D.J."/>
            <person name="Gundappa M.K."/>
        </authorList>
    </citation>
    <scope>NUCLEOTIDE SEQUENCE [LARGE SCALE GENOMIC DNA]</scope>
</reference>
<accession>A0A4W5L3J1</accession>
<dbReference type="AlphaFoldDB" id="A0A4W5L3J1"/>
<evidence type="ECO:0000256" key="1">
    <source>
        <dbReference type="SAM" id="MobiDB-lite"/>
    </source>
</evidence>
<reference evidence="2" key="2">
    <citation type="submission" date="2025-08" db="UniProtKB">
        <authorList>
            <consortium name="Ensembl"/>
        </authorList>
    </citation>
    <scope>IDENTIFICATION</scope>
</reference>
<organism evidence="2 3">
    <name type="scientific">Hucho hucho</name>
    <name type="common">huchen</name>
    <dbReference type="NCBI Taxonomy" id="62062"/>
    <lineage>
        <taxon>Eukaryota</taxon>
        <taxon>Metazoa</taxon>
        <taxon>Chordata</taxon>
        <taxon>Craniata</taxon>
        <taxon>Vertebrata</taxon>
        <taxon>Euteleostomi</taxon>
        <taxon>Actinopterygii</taxon>
        <taxon>Neopterygii</taxon>
        <taxon>Teleostei</taxon>
        <taxon>Protacanthopterygii</taxon>
        <taxon>Salmoniformes</taxon>
        <taxon>Salmonidae</taxon>
        <taxon>Salmoninae</taxon>
        <taxon>Hucho</taxon>
    </lineage>
</organism>
<evidence type="ECO:0000313" key="2">
    <source>
        <dbReference type="Ensembl" id="ENSHHUP00000018275.1"/>
    </source>
</evidence>
<name>A0A4W5L3J1_9TELE</name>
<dbReference type="Ensembl" id="ENSHHUT00000018932.1">
    <property type="protein sequence ID" value="ENSHHUP00000018275.1"/>
    <property type="gene ID" value="ENSHHUG00000011389.1"/>
</dbReference>
<dbReference type="Proteomes" id="UP000314982">
    <property type="component" value="Unassembled WGS sequence"/>
</dbReference>
<evidence type="ECO:0000313" key="3">
    <source>
        <dbReference type="Proteomes" id="UP000314982"/>
    </source>
</evidence>
<protein>
    <submittedName>
        <fullName evidence="2">Uncharacterized protein</fullName>
    </submittedName>
</protein>
<keyword evidence="3" id="KW-1185">Reference proteome</keyword>
<dbReference type="Gene3D" id="3.30.420.10">
    <property type="entry name" value="Ribonuclease H-like superfamily/Ribonuclease H"/>
    <property type="match status" value="1"/>
</dbReference>
<sequence length="150" mass="16996">RVYYVAGLILCFKQFHLRLTNEVNSLGAGTSVCVCTDGQLHIRQVLHPEAAGKNLALPECFNSFFDLRKEFRKHFPSADTKSLEVQYMAECILTTEKHSKVTHSKVTHSNDTHSKVTHSKDTHSNDTHRKDTHSKDTHSNVTHSNDTHSK</sequence>
<dbReference type="GO" id="GO:0003676">
    <property type="term" value="F:nucleic acid binding"/>
    <property type="evidence" value="ECO:0007669"/>
    <property type="project" value="InterPro"/>
</dbReference>
<feature type="compositionally biased region" description="Basic and acidic residues" evidence="1">
    <location>
        <begin position="108"/>
        <end position="138"/>
    </location>
</feature>